<dbReference type="SUPFAM" id="SSF56327">
    <property type="entry name" value="LDH C-terminal domain-like"/>
    <property type="match status" value="1"/>
</dbReference>
<reference evidence="1" key="2">
    <citation type="submission" date="2025-09" db="UniProtKB">
        <authorList>
            <consortium name="Ensembl"/>
        </authorList>
    </citation>
    <scope>IDENTIFICATION</scope>
</reference>
<evidence type="ECO:0000313" key="2">
    <source>
        <dbReference type="Proteomes" id="UP000594220"/>
    </source>
</evidence>
<accession>A0A7M4FJF6</accession>
<dbReference type="GO" id="GO:0016616">
    <property type="term" value="F:oxidoreductase activity, acting on the CH-OH group of donors, NAD or NADP as acceptor"/>
    <property type="evidence" value="ECO:0007669"/>
    <property type="project" value="InterPro"/>
</dbReference>
<dbReference type="Ensembl" id="ENSCPRT00005028988.1">
    <property type="protein sequence ID" value="ENSCPRP00005024836.1"/>
    <property type="gene ID" value="ENSCPRG00005017243.1"/>
</dbReference>
<dbReference type="InterPro" id="IPR015955">
    <property type="entry name" value="Lactate_DH/Glyco_Ohase_4_C"/>
</dbReference>
<keyword evidence="2" id="KW-1185">Reference proteome</keyword>
<proteinExistence type="predicted"/>
<sequence>MVLKNTEVFLSMPCILGTNGVIEMIKPEKEELVAAKLQNSASSIHDLQQQLKL</sequence>
<dbReference type="Proteomes" id="UP000594220">
    <property type="component" value="Unplaced"/>
</dbReference>
<protein>
    <recommendedName>
        <fullName evidence="3">Lactate/malate dehydrogenase C-terminal domain-containing protein</fullName>
    </recommendedName>
</protein>
<reference evidence="1" key="1">
    <citation type="submission" date="2025-08" db="UniProtKB">
        <authorList>
            <consortium name="Ensembl"/>
        </authorList>
    </citation>
    <scope>IDENTIFICATION</scope>
</reference>
<dbReference type="AlphaFoldDB" id="A0A7M4FJF6"/>
<organism evidence="1 2">
    <name type="scientific">Crocodylus porosus</name>
    <name type="common">Saltwater crocodile</name>
    <name type="synonym">Estuarine crocodile</name>
    <dbReference type="NCBI Taxonomy" id="8502"/>
    <lineage>
        <taxon>Eukaryota</taxon>
        <taxon>Metazoa</taxon>
        <taxon>Chordata</taxon>
        <taxon>Craniata</taxon>
        <taxon>Vertebrata</taxon>
        <taxon>Euteleostomi</taxon>
        <taxon>Archelosauria</taxon>
        <taxon>Archosauria</taxon>
        <taxon>Crocodylia</taxon>
        <taxon>Longirostres</taxon>
        <taxon>Crocodylidae</taxon>
        <taxon>Crocodylus</taxon>
    </lineage>
</organism>
<dbReference type="Gene3D" id="3.90.110.10">
    <property type="entry name" value="Lactate dehydrogenase/glycoside hydrolase, family 4, C-terminal"/>
    <property type="match status" value="1"/>
</dbReference>
<evidence type="ECO:0008006" key="3">
    <source>
        <dbReference type="Google" id="ProtNLM"/>
    </source>
</evidence>
<dbReference type="GeneTree" id="ENSGT00960000192018"/>
<evidence type="ECO:0000313" key="1">
    <source>
        <dbReference type="Ensembl" id="ENSCPRP00005024836.1"/>
    </source>
</evidence>
<name>A0A7M4FJF6_CROPO</name>